<gene>
    <name evidence="3" type="ORF">NEJAP_1640</name>
</gene>
<dbReference type="CDD" id="cd02440">
    <property type="entry name" value="AdoMet_MTases"/>
    <property type="match status" value="1"/>
</dbReference>
<evidence type="ECO:0000313" key="4">
    <source>
        <dbReference type="Proteomes" id="UP000595332"/>
    </source>
</evidence>
<name>A0A7R6PND1_9GAMM</name>
<keyword evidence="4" id="KW-1185">Reference proteome</keyword>
<dbReference type="Gene3D" id="3.40.50.150">
    <property type="entry name" value="Vaccinia Virus protein VP39"/>
    <property type="match status" value="1"/>
</dbReference>
<dbReference type="InterPro" id="IPR029063">
    <property type="entry name" value="SAM-dependent_MTases_sf"/>
</dbReference>
<feature type="domain" description="Methyltransferase type 11" evidence="2">
    <location>
        <begin position="64"/>
        <end position="160"/>
    </location>
</feature>
<evidence type="ECO:0000259" key="2">
    <source>
        <dbReference type="Pfam" id="PF08241"/>
    </source>
</evidence>
<dbReference type="EMBL" id="AP014546">
    <property type="protein sequence ID" value="BBB29592.1"/>
    <property type="molecule type" value="Genomic_DNA"/>
</dbReference>
<dbReference type="Proteomes" id="UP000595332">
    <property type="component" value="Chromosome"/>
</dbReference>
<accession>A0A7R6PND1</accession>
<dbReference type="KEGG" id="njp:NEJAP_1640"/>
<evidence type="ECO:0000256" key="1">
    <source>
        <dbReference type="ARBA" id="ARBA00022679"/>
    </source>
</evidence>
<protein>
    <submittedName>
        <fullName evidence="3">Methyltransferase</fullName>
    </submittedName>
</protein>
<organism evidence="3 4">
    <name type="scientific">Neptunomonas japonica JAMM 1380</name>
    <dbReference type="NCBI Taxonomy" id="1441457"/>
    <lineage>
        <taxon>Bacteria</taxon>
        <taxon>Pseudomonadati</taxon>
        <taxon>Pseudomonadota</taxon>
        <taxon>Gammaproteobacteria</taxon>
        <taxon>Oceanospirillales</taxon>
        <taxon>Oceanospirillaceae</taxon>
        <taxon>Neptunomonas</taxon>
    </lineage>
</organism>
<dbReference type="AlphaFoldDB" id="A0A7R6PND1"/>
<keyword evidence="3" id="KW-0489">Methyltransferase</keyword>
<dbReference type="SUPFAM" id="SSF53335">
    <property type="entry name" value="S-adenosyl-L-methionine-dependent methyltransferases"/>
    <property type="match status" value="1"/>
</dbReference>
<dbReference type="InterPro" id="IPR013216">
    <property type="entry name" value="Methyltransf_11"/>
</dbReference>
<proteinExistence type="predicted"/>
<dbReference type="GO" id="GO:0032259">
    <property type="term" value="P:methylation"/>
    <property type="evidence" value="ECO:0007669"/>
    <property type="project" value="UniProtKB-KW"/>
</dbReference>
<dbReference type="Pfam" id="PF08241">
    <property type="entry name" value="Methyltransf_11"/>
    <property type="match status" value="1"/>
</dbReference>
<keyword evidence="1 3" id="KW-0808">Transferase</keyword>
<dbReference type="PANTHER" id="PTHR44068:SF11">
    <property type="entry name" value="GERANYL DIPHOSPHATE 2-C-METHYLTRANSFERASE"/>
    <property type="match status" value="1"/>
</dbReference>
<sequence>MPSVDNHYSQSLQADDILNRLATAYPEGPNTYQLAPIDQLHIGGIKASKKLSQRVADLNASTVLDVGSGLGGLLRVCQQQHNALYVSLDITHELSKINHQLNLLSKKNSMVITGNGQKLPFPDHSFDVIIMQHSLLNMPDKISTLKECKRVLSPNGHLILHEVLKGDNYQEMQYPVPWARHPELSHLISEEEITALINTTHMQIQSMEDWTEEALTWRARQTSKQETPQAPVVSPNMILGSEFAIMGKNVQRNLQCNAIRIVELVIC</sequence>
<evidence type="ECO:0000313" key="3">
    <source>
        <dbReference type="EMBL" id="BBB29592.1"/>
    </source>
</evidence>
<reference evidence="3 4" key="1">
    <citation type="journal article" date="2008" name="Int. J. Syst. Evol. Microbiol.">
        <title>Neptunomonas japonica sp. nov., an Osedax japonicus symbiont-like bacterium isolated from sediment adjacent to sperm whale carcasses off Kagoshima, Japan.</title>
        <authorList>
            <person name="Miyazaki M."/>
            <person name="Nogi Y."/>
            <person name="Fujiwara Y."/>
            <person name="Kawato M."/>
            <person name="Kubokawa K."/>
            <person name="Horikoshi K."/>
        </authorList>
    </citation>
    <scope>NUCLEOTIDE SEQUENCE [LARGE SCALE GENOMIC DNA]</scope>
    <source>
        <strain evidence="3 4">JAMM 1380</strain>
    </source>
</reference>
<dbReference type="PANTHER" id="PTHR44068">
    <property type="entry name" value="ZGC:194242"/>
    <property type="match status" value="1"/>
</dbReference>
<dbReference type="GO" id="GO:0008757">
    <property type="term" value="F:S-adenosylmethionine-dependent methyltransferase activity"/>
    <property type="evidence" value="ECO:0007669"/>
    <property type="project" value="InterPro"/>
</dbReference>
<dbReference type="RefSeq" id="WP_201350199.1">
    <property type="nucleotide sequence ID" value="NZ_AP014546.1"/>
</dbReference>
<dbReference type="InterPro" id="IPR050447">
    <property type="entry name" value="Erg6_SMT_methyltransf"/>
</dbReference>